<proteinExistence type="predicted"/>
<organism evidence="1 2">
    <name type="scientific">Kaustia mangrovi</name>
    <dbReference type="NCBI Taxonomy" id="2593653"/>
    <lineage>
        <taxon>Bacteria</taxon>
        <taxon>Pseudomonadati</taxon>
        <taxon>Pseudomonadota</taxon>
        <taxon>Alphaproteobacteria</taxon>
        <taxon>Hyphomicrobiales</taxon>
        <taxon>Parvibaculaceae</taxon>
        <taxon>Kaustia</taxon>
    </lineage>
</organism>
<keyword evidence="2" id="KW-1185">Reference proteome</keyword>
<name>A0A7S8C6V4_9HYPH</name>
<sequence length="70" mass="7999">MSAFDRLPVERRIQEIEEALARAFCSGSFEIVNEDGQRYLRPIVPGAHGPDIVPLLDLYQAAREIERYLP</sequence>
<dbReference type="AlphaFoldDB" id="A0A7S8C6V4"/>
<dbReference type="KEGG" id="kmn:HW532_18410"/>
<dbReference type="EMBL" id="CP058214">
    <property type="protein sequence ID" value="QPC44495.1"/>
    <property type="molecule type" value="Genomic_DNA"/>
</dbReference>
<dbReference type="RefSeq" id="WP_213161865.1">
    <property type="nucleotide sequence ID" value="NZ_CP058214.1"/>
</dbReference>
<protein>
    <submittedName>
        <fullName evidence="1">Uncharacterized protein</fullName>
    </submittedName>
</protein>
<evidence type="ECO:0000313" key="1">
    <source>
        <dbReference type="EMBL" id="QPC44495.1"/>
    </source>
</evidence>
<dbReference type="Proteomes" id="UP000593594">
    <property type="component" value="Chromosome"/>
</dbReference>
<evidence type="ECO:0000313" key="2">
    <source>
        <dbReference type="Proteomes" id="UP000593594"/>
    </source>
</evidence>
<accession>A0A7S8C6V4</accession>
<gene>
    <name evidence="1" type="ORF">HW532_18410</name>
</gene>
<reference evidence="1 2" key="1">
    <citation type="submission" date="2020-06" db="EMBL/GenBank/DDBJ databases">
        <title>Genome sequence of 2 isolates from Red Sea Mangroves.</title>
        <authorList>
            <person name="Sefrji F."/>
            <person name="Michoud G."/>
            <person name="Merlino G."/>
            <person name="Daffonchio D."/>
        </authorList>
    </citation>
    <scope>NUCLEOTIDE SEQUENCE [LARGE SCALE GENOMIC DNA]</scope>
    <source>
        <strain evidence="1 2">R1DC25</strain>
    </source>
</reference>